<proteinExistence type="predicted"/>
<dbReference type="EMBL" id="CAJVPT010004390">
    <property type="protein sequence ID" value="CAG8507623.1"/>
    <property type="molecule type" value="Genomic_DNA"/>
</dbReference>
<name>A0ACA9L2P6_9GLOM</name>
<keyword evidence="2" id="KW-1185">Reference proteome</keyword>
<accession>A0ACA9L2P6</accession>
<gene>
    <name evidence="1" type="ORF">ACOLOM_LOCUS3077</name>
</gene>
<evidence type="ECO:0000313" key="1">
    <source>
        <dbReference type="EMBL" id="CAG8507623.1"/>
    </source>
</evidence>
<organism evidence="1 2">
    <name type="scientific">Acaulospora colombiana</name>
    <dbReference type="NCBI Taxonomy" id="27376"/>
    <lineage>
        <taxon>Eukaryota</taxon>
        <taxon>Fungi</taxon>
        <taxon>Fungi incertae sedis</taxon>
        <taxon>Mucoromycota</taxon>
        <taxon>Glomeromycotina</taxon>
        <taxon>Glomeromycetes</taxon>
        <taxon>Diversisporales</taxon>
        <taxon>Acaulosporaceae</taxon>
        <taxon>Acaulospora</taxon>
    </lineage>
</organism>
<evidence type="ECO:0000313" key="2">
    <source>
        <dbReference type="Proteomes" id="UP000789525"/>
    </source>
</evidence>
<comment type="caution">
    <text evidence="1">The sequence shown here is derived from an EMBL/GenBank/DDBJ whole genome shotgun (WGS) entry which is preliminary data.</text>
</comment>
<sequence>MPMKAYPSHYDTRARLRRRSVDGEPVQPWSGEWHGGGAHGRVVYGVGLLEPPHAQMGRVRLGRSVDFGVRNVNEDEPPLAALVKTGKLRLGLAIRTGGSFWSLGEHTLRHSQCITATPRKLGWGCDCLDANYGASFQSEYRGAKPRTQVDRCRTKSRAIDSHELGLL</sequence>
<reference evidence="1" key="1">
    <citation type="submission" date="2021-06" db="EMBL/GenBank/DDBJ databases">
        <authorList>
            <person name="Kallberg Y."/>
            <person name="Tangrot J."/>
            <person name="Rosling A."/>
        </authorList>
    </citation>
    <scope>NUCLEOTIDE SEQUENCE</scope>
    <source>
        <strain evidence="1">CL356</strain>
    </source>
</reference>
<protein>
    <submittedName>
        <fullName evidence="1">6281_t:CDS:1</fullName>
    </submittedName>
</protein>
<dbReference type="Proteomes" id="UP000789525">
    <property type="component" value="Unassembled WGS sequence"/>
</dbReference>